<organism evidence="2 3">
    <name type="scientific">Pseudogymnoascus verrucosus</name>
    <dbReference type="NCBI Taxonomy" id="342668"/>
    <lineage>
        <taxon>Eukaryota</taxon>
        <taxon>Fungi</taxon>
        <taxon>Dikarya</taxon>
        <taxon>Ascomycota</taxon>
        <taxon>Pezizomycotina</taxon>
        <taxon>Leotiomycetes</taxon>
        <taxon>Thelebolales</taxon>
        <taxon>Thelebolaceae</taxon>
        <taxon>Pseudogymnoascus</taxon>
    </lineage>
</organism>
<name>A0A1B8GMM1_9PEZI</name>
<gene>
    <name evidence="2" type="ORF">VE01_04777</name>
</gene>
<evidence type="ECO:0000313" key="3">
    <source>
        <dbReference type="Proteomes" id="UP000091956"/>
    </source>
</evidence>
<accession>A0A1B8GMM1</accession>
<dbReference type="Gene3D" id="2.60.120.1560">
    <property type="match status" value="1"/>
</dbReference>
<dbReference type="InterPro" id="IPR037524">
    <property type="entry name" value="PA14/GLEYA"/>
</dbReference>
<protein>
    <recommendedName>
        <fullName evidence="1">PA14 domain-containing protein</fullName>
    </recommendedName>
</protein>
<dbReference type="STRING" id="342668.A0A1B8GMM1"/>
<feature type="domain" description="PA14" evidence="1">
    <location>
        <begin position="1"/>
        <end position="154"/>
    </location>
</feature>
<dbReference type="PROSITE" id="PS51820">
    <property type="entry name" value="PA14"/>
    <property type="match status" value="1"/>
</dbReference>
<evidence type="ECO:0000259" key="1">
    <source>
        <dbReference type="PROSITE" id="PS51820"/>
    </source>
</evidence>
<sequence length="167" mass="18651">MTSKSQHLSQTRPVAMLGLTYGAILRGNDYENRSRRCPYNLRPDAANWEYVAVNHRGYLYAHQDGEYSFTAPIADNLSLLWLAPNAYSGYTRANANLEATYTPVGSAPLEYKVTLVKGKYYPIRFSWDNSGGAGYYELKIKAPDGTLIVDGTTTISPYLVKFGCRDT</sequence>
<reference evidence="3" key="2">
    <citation type="journal article" date="2018" name="Nat. Commun.">
        <title>Extreme sensitivity to ultraviolet light in the fungal pathogen causing white-nose syndrome of bats.</title>
        <authorList>
            <person name="Palmer J.M."/>
            <person name="Drees K.P."/>
            <person name="Foster J.T."/>
            <person name="Lindner D.L."/>
        </authorList>
    </citation>
    <scope>NUCLEOTIDE SEQUENCE [LARGE SCALE GENOMIC DNA]</scope>
    <source>
        <strain evidence="3">UAMH 10579</strain>
    </source>
</reference>
<dbReference type="AlphaFoldDB" id="A0A1B8GMM1"/>
<keyword evidence="3" id="KW-1185">Reference proteome</keyword>
<dbReference type="GeneID" id="28838163"/>
<reference evidence="2 3" key="1">
    <citation type="submission" date="2016-03" db="EMBL/GenBank/DDBJ databases">
        <title>Comparative genomics of Pseudogymnoascus destructans, the fungus causing white-nose syndrome of bats.</title>
        <authorList>
            <person name="Palmer J.M."/>
            <person name="Drees K.P."/>
            <person name="Foster J.T."/>
            <person name="Lindner D.L."/>
        </authorList>
    </citation>
    <scope>NUCLEOTIDE SEQUENCE [LARGE SCALE GENOMIC DNA]</scope>
    <source>
        <strain evidence="2 3">UAMH 10579</strain>
    </source>
</reference>
<dbReference type="RefSeq" id="XP_018130812.1">
    <property type="nucleotide sequence ID" value="XM_018274245.1"/>
</dbReference>
<dbReference type="OrthoDB" id="4388755at2759"/>
<dbReference type="InterPro" id="IPR018871">
    <property type="entry name" value="GLEYA_adhesin_domain"/>
</dbReference>
<dbReference type="EMBL" id="KV460224">
    <property type="protein sequence ID" value="OBT97079.1"/>
    <property type="molecule type" value="Genomic_DNA"/>
</dbReference>
<dbReference type="Proteomes" id="UP000091956">
    <property type="component" value="Unassembled WGS sequence"/>
</dbReference>
<evidence type="ECO:0000313" key="2">
    <source>
        <dbReference type="EMBL" id="OBT97079.1"/>
    </source>
</evidence>
<dbReference type="Pfam" id="PF10528">
    <property type="entry name" value="GLEYA"/>
    <property type="match status" value="1"/>
</dbReference>
<proteinExistence type="predicted"/>